<organism evidence="2 3">
    <name type="scientific">Mucilaginibacter mallensis</name>
    <dbReference type="NCBI Taxonomy" id="652787"/>
    <lineage>
        <taxon>Bacteria</taxon>
        <taxon>Pseudomonadati</taxon>
        <taxon>Bacteroidota</taxon>
        <taxon>Sphingobacteriia</taxon>
        <taxon>Sphingobacteriales</taxon>
        <taxon>Sphingobacteriaceae</taxon>
        <taxon>Mucilaginibacter</taxon>
    </lineage>
</organism>
<evidence type="ECO:0000256" key="1">
    <source>
        <dbReference type="SAM" id="Phobius"/>
    </source>
</evidence>
<evidence type="ECO:0000313" key="2">
    <source>
        <dbReference type="EMBL" id="SDS45322.1"/>
    </source>
</evidence>
<proteinExistence type="predicted"/>
<evidence type="ECO:0008006" key="4">
    <source>
        <dbReference type="Google" id="ProtNLM"/>
    </source>
</evidence>
<keyword evidence="1" id="KW-0812">Transmembrane</keyword>
<dbReference type="RefSeq" id="WP_091370253.1">
    <property type="nucleotide sequence ID" value="NZ_LT629740.1"/>
</dbReference>
<feature type="transmembrane region" description="Helical" evidence="1">
    <location>
        <begin position="66"/>
        <end position="85"/>
    </location>
</feature>
<keyword evidence="1" id="KW-0472">Membrane</keyword>
<feature type="transmembrane region" description="Helical" evidence="1">
    <location>
        <begin position="97"/>
        <end position="116"/>
    </location>
</feature>
<dbReference type="EMBL" id="LT629740">
    <property type="protein sequence ID" value="SDS45322.1"/>
    <property type="molecule type" value="Genomic_DNA"/>
</dbReference>
<dbReference type="OrthoDB" id="713921at2"/>
<keyword evidence="1" id="KW-1133">Transmembrane helix</keyword>
<dbReference type="AlphaFoldDB" id="A0A1H1SBI7"/>
<protein>
    <recommendedName>
        <fullName evidence="4">DUF2306 domain-containing protein</fullName>
    </recommendedName>
</protein>
<name>A0A1H1SBI7_MUCMA</name>
<accession>A0A1H1SBI7</accession>
<dbReference type="Proteomes" id="UP000199679">
    <property type="component" value="Chromosome I"/>
</dbReference>
<keyword evidence="3" id="KW-1185">Reference proteome</keyword>
<sequence length="174" mass="18771">MIPPNHLSILGIIHTAISVLAIVFAVIALLRDGKINPLNTMGKLYIYFTVAACLTSLPIMKTGHFTPAHGMAIIILVLIPIGVYVKSIKFLGKSTDYVQTIILSTTILLSMIPTTVESLTRLPISHPIADGPNAPVIQMGLLIFFVLYVIGVVYQVIKIRAAKKSKPGSTPEVV</sequence>
<feature type="transmembrane region" description="Helical" evidence="1">
    <location>
        <begin position="42"/>
        <end position="60"/>
    </location>
</feature>
<evidence type="ECO:0000313" key="3">
    <source>
        <dbReference type="Proteomes" id="UP000199679"/>
    </source>
</evidence>
<dbReference type="STRING" id="652787.SAMN05216490_1179"/>
<gene>
    <name evidence="2" type="ORF">SAMN05216490_1179</name>
</gene>
<reference evidence="2 3" key="1">
    <citation type="submission" date="2016-10" db="EMBL/GenBank/DDBJ databases">
        <authorList>
            <person name="de Groot N.N."/>
        </authorList>
    </citation>
    <scope>NUCLEOTIDE SEQUENCE [LARGE SCALE GENOMIC DNA]</scope>
    <source>
        <strain evidence="2 3">MP1X4</strain>
    </source>
</reference>
<feature type="transmembrane region" description="Helical" evidence="1">
    <location>
        <begin position="6"/>
        <end position="30"/>
    </location>
</feature>
<feature type="transmembrane region" description="Helical" evidence="1">
    <location>
        <begin position="136"/>
        <end position="157"/>
    </location>
</feature>